<comment type="caution">
    <text evidence="1">The sequence shown here is derived from an EMBL/GenBank/DDBJ whole genome shotgun (WGS) entry which is preliminary data.</text>
</comment>
<reference evidence="2" key="1">
    <citation type="submission" date="2019-01" db="EMBL/GenBank/DDBJ databases">
        <title>Cytophagaceae bacterium strain CAR-16.</title>
        <authorList>
            <person name="Chen W.-M."/>
        </authorList>
    </citation>
    <scope>NUCLEOTIDE SEQUENCE [LARGE SCALE GENOMIC DNA]</scope>
    <source>
        <strain evidence="2">ICH-30</strain>
    </source>
</reference>
<dbReference type="Proteomes" id="UP000289734">
    <property type="component" value="Unassembled WGS sequence"/>
</dbReference>
<dbReference type="EMBL" id="SBKQ01000021">
    <property type="protein sequence ID" value="RXR27617.1"/>
    <property type="molecule type" value="Genomic_DNA"/>
</dbReference>
<gene>
    <name evidence="1" type="ORF">EQG68_14745</name>
</gene>
<organism evidence="1 2">
    <name type="scientific">Flavobacterium piscinae</name>
    <dbReference type="NCBI Taxonomy" id="2506424"/>
    <lineage>
        <taxon>Bacteria</taxon>
        <taxon>Pseudomonadati</taxon>
        <taxon>Bacteroidota</taxon>
        <taxon>Flavobacteriia</taxon>
        <taxon>Flavobacteriales</taxon>
        <taxon>Flavobacteriaceae</taxon>
        <taxon>Flavobacterium</taxon>
    </lineage>
</organism>
<dbReference type="InterPro" id="IPR032675">
    <property type="entry name" value="LRR_dom_sf"/>
</dbReference>
<dbReference type="OrthoDB" id="1331385at2"/>
<protein>
    <recommendedName>
        <fullName evidence="3">Leucine-rich repeat domain-containing protein</fullName>
    </recommendedName>
</protein>
<dbReference type="RefSeq" id="WP_129465656.1">
    <property type="nucleotide sequence ID" value="NZ_SBKQ01000021.1"/>
</dbReference>
<evidence type="ECO:0008006" key="3">
    <source>
        <dbReference type="Google" id="ProtNLM"/>
    </source>
</evidence>
<accession>A0A4Q1KFN7</accession>
<dbReference type="SUPFAM" id="SSF52058">
    <property type="entry name" value="L domain-like"/>
    <property type="match status" value="1"/>
</dbReference>
<evidence type="ECO:0000313" key="1">
    <source>
        <dbReference type="EMBL" id="RXR27617.1"/>
    </source>
</evidence>
<dbReference type="Gene3D" id="3.80.10.10">
    <property type="entry name" value="Ribonuclease Inhibitor"/>
    <property type="match status" value="1"/>
</dbReference>
<evidence type="ECO:0000313" key="2">
    <source>
        <dbReference type="Proteomes" id="UP000289734"/>
    </source>
</evidence>
<keyword evidence="2" id="KW-1185">Reference proteome</keyword>
<name>A0A4Q1KFN7_9FLAO</name>
<dbReference type="AlphaFoldDB" id="A0A4Q1KFN7"/>
<sequence>MLQFANEIKKRVYFFPKDINDLNTYFHQNADATLIVDFDEYFENRNQKDFFNDINRIPFKKILLIGNGSHNYDLNNFKINQNLVELEDKYSEIPYDFTGFPNLEILRYEHIKNCSNFSSLTKLKELSLWVYPNKNIDEFLELYNLEDMRFVQSKITTINGINQFKKLTSVFLIANKDLIFDLNVQANENVRELYIDSCKKIDINLIPKLFPNIEKLTLMKNGEIKELKPLLENLNRLEDLNLMGTKILENDNRYWKDYNNIKKISFLDQKNLFLKANEF</sequence>
<proteinExistence type="predicted"/>